<comment type="caution">
    <text evidence="1">The sequence shown here is derived from an EMBL/GenBank/DDBJ whole genome shotgun (WGS) entry which is preliminary data.</text>
</comment>
<dbReference type="AlphaFoldDB" id="K1YMJ9"/>
<protein>
    <submittedName>
        <fullName evidence="1">Uncharacterized protein</fullName>
    </submittedName>
</protein>
<dbReference type="EMBL" id="AMFJ01028953">
    <property type="protein sequence ID" value="EKD44165.1"/>
    <property type="molecule type" value="Genomic_DNA"/>
</dbReference>
<organism evidence="1">
    <name type="scientific">uncultured bacterium</name>
    <name type="common">gcode 4</name>
    <dbReference type="NCBI Taxonomy" id="1234023"/>
    <lineage>
        <taxon>Bacteria</taxon>
        <taxon>environmental samples</taxon>
    </lineage>
</organism>
<sequence>MNNQIKKIREKLDLYAKKYIDREMLEKILTKFGPSYSVQDISRKWLITPLKRGKYYMNNLSREYQDPFKTADMYFEWDIYAFGWLGVYAMYGYSTQVIERYTVYNTKISGERIIGNVKFIFSKQRESFFYGIVSKKNNIGTYKVMSPERAFIQMLKEWKTFKNIPENIDASKLLTLAKKYATKNLFDEISQLCS</sequence>
<accession>K1YMJ9</accession>
<gene>
    <name evidence="1" type="ORF">ACD_71C00222G0024</name>
</gene>
<reference evidence="1" key="1">
    <citation type="journal article" date="2012" name="Science">
        <title>Fermentation, hydrogen, and sulfur metabolism in multiple uncultivated bacterial phyla.</title>
        <authorList>
            <person name="Wrighton K.C."/>
            <person name="Thomas B.C."/>
            <person name="Sharon I."/>
            <person name="Miller C.S."/>
            <person name="Castelle C.J."/>
            <person name="VerBerkmoes N.C."/>
            <person name="Wilkins M.J."/>
            <person name="Hettich R.L."/>
            <person name="Lipton M.S."/>
            <person name="Williams K.H."/>
            <person name="Long P.E."/>
            <person name="Banfield J.F."/>
        </authorList>
    </citation>
    <scope>NUCLEOTIDE SEQUENCE [LARGE SCALE GENOMIC DNA]</scope>
</reference>
<name>K1YMJ9_9BACT</name>
<evidence type="ECO:0000313" key="1">
    <source>
        <dbReference type="EMBL" id="EKD44165.1"/>
    </source>
</evidence>
<proteinExistence type="predicted"/>